<keyword evidence="9" id="KW-0460">Magnesium</keyword>
<comment type="subcellular location">
    <subcellularLocation>
        <location evidence="1">Cytoplasm</location>
    </subcellularLocation>
</comment>
<dbReference type="GO" id="GO:0002949">
    <property type="term" value="P:tRNA threonylcarbamoyladenosine modification"/>
    <property type="evidence" value="ECO:0007669"/>
    <property type="project" value="InterPro"/>
</dbReference>
<dbReference type="InterPro" id="IPR003442">
    <property type="entry name" value="T6A_TsaE"/>
</dbReference>
<dbReference type="GO" id="GO:0005737">
    <property type="term" value="C:cytoplasm"/>
    <property type="evidence" value="ECO:0007669"/>
    <property type="project" value="UniProtKB-SubCell"/>
</dbReference>
<evidence type="ECO:0000256" key="3">
    <source>
        <dbReference type="ARBA" id="ARBA00019010"/>
    </source>
</evidence>
<evidence type="ECO:0000313" key="11">
    <source>
        <dbReference type="EMBL" id="MPN10444.1"/>
    </source>
</evidence>
<dbReference type="Pfam" id="PF02367">
    <property type="entry name" value="TsaE"/>
    <property type="match status" value="1"/>
</dbReference>
<comment type="similarity">
    <text evidence="2">Belongs to the TsaE family.</text>
</comment>
<dbReference type="NCBIfam" id="TIGR00150">
    <property type="entry name" value="T6A_YjeE"/>
    <property type="match status" value="1"/>
</dbReference>
<protein>
    <recommendedName>
        <fullName evidence="3">tRNA threonylcarbamoyladenosine biosynthesis protein TsaE</fullName>
    </recommendedName>
    <alternativeName>
        <fullName evidence="10">t(6)A37 threonylcarbamoyladenosine biosynthesis protein TsaE</fullName>
    </alternativeName>
</protein>
<organism evidence="11">
    <name type="scientific">bioreactor metagenome</name>
    <dbReference type="NCBI Taxonomy" id="1076179"/>
    <lineage>
        <taxon>unclassified sequences</taxon>
        <taxon>metagenomes</taxon>
        <taxon>ecological metagenomes</taxon>
    </lineage>
</organism>
<comment type="caution">
    <text evidence="11">The sequence shown here is derived from an EMBL/GenBank/DDBJ whole genome shotgun (WGS) entry which is preliminary data.</text>
</comment>
<gene>
    <name evidence="11" type="primary">tsaE_29</name>
    <name evidence="11" type="ORF">SDC9_157739</name>
</gene>
<keyword evidence="7" id="KW-0547">Nucleotide-binding</keyword>
<keyword evidence="5" id="KW-0819">tRNA processing</keyword>
<dbReference type="PANTHER" id="PTHR33540:SF2">
    <property type="entry name" value="TRNA THREONYLCARBAMOYLADENOSINE BIOSYNTHESIS PROTEIN TSAE"/>
    <property type="match status" value="1"/>
</dbReference>
<proteinExistence type="inferred from homology"/>
<dbReference type="InterPro" id="IPR027417">
    <property type="entry name" value="P-loop_NTPase"/>
</dbReference>
<name>A0A645FD68_9ZZZZ</name>
<evidence type="ECO:0000256" key="1">
    <source>
        <dbReference type="ARBA" id="ARBA00004496"/>
    </source>
</evidence>
<reference evidence="11" key="1">
    <citation type="submission" date="2019-08" db="EMBL/GenBank/DDBJ databases">
        <authorList>
            <person name="Kucharzyk K."/>
            <person name="Murdoch R.W."/>
            <person name="Higgins S."/>
            <person name="Loffler F."/>
        </authorList>
    </citation>
    <scope>NUCLEOTIDE SEQUENCE</scope>
</reference>
<evidence type="ECO:0000256" key="6">
    <source>
        <dbReference type="ARBA" id="ARBA00022723"/>
    </source>
</evidence>
<dbReference type="AlphaFoldDB" id="A0A645FD68"/>
<evidence type="ECO:0000256" key="9">
    <source>
        <dbReference type="ARBA" id="ARBA00022842"/>
    </source>
</evidence>
<accession>A0A645FD68</accession>
<sequence>MLSRGDLLLQVGRELPVAFEVPTADEMVRLGEWVARIVRPGDLIIAKGELGAGKTTFTQGLGAGLGVEGPVVSPTFVLSRVHRAADGRPTLVHVDAYRLGDADELEDIDLDETAGTAVTVVEWGEGIAEQLNSDRLLMSIERSDDPADETRFVFFRGEGERWARLHAQLESVTPSGGIVA</sequence>
<evidence type="ECO:0000256" key="10">
    <source>
        <dbReference type="ARBA" id="ARBA00032441"/>
    </source>
</evidence>
<evidence type="ECO:0000256" key="8">
    <source>
        <dbReference type="ARBA" id="ARBA00022840"/>
    </source>
</evidence>
<dbReference type="GO" id="GO:0005524">
    <property type="term" value="F:ATP binding"/>
    <property type="evidence" value="ECO:0007669"/>
    <property type="project" value="UniProtKB-KW"/>
</dbReference>
<keyword evidence="4" id="KW-0963">Cytoplasm</keyword>
<evidence type="ECO:0000256" key="7">
    <source>
        <dbReference type="ARBA" id="ARBA00022741"/>
    </source>
</evidence>
<dbReference type="Gene3D" id="3.40.50.300">
    <property type="entry name" value="P-loop containing nucleotide triphosphate hydrolases"/>
    <property type="match status" value="1"/>
</dbReference>
<dbReference type="SUPFAM" id="SSF52540">
    <property type="entry name" value="P-loop containing nucleoside triphosphate hydrolases"/>
    <property type="match status" value="1"/>
</dbReference>
<dbReference type="GO" id="GO:0046872">
    <property type="term" value="F:metal ion binding"/>
    <property type="evidence" value="ECO:0007669"/>
    <property type="project" value="UniProtKB-KW"/>
</dbReference>
<dbReference type="PANTHER" id="PTHR33540">
    <property type="entry name" value="TRNA THREONYLCARBAMOYLADENOSINE BIOSYNTHESIS PROTEIN TSAE"/>
    <property type="match status" value="1"/>
</dbReference>
<keyword evidence="8" id="KW-0067">ATP-binding</keyword>
<evidence type="ECO:0000256" key="2">
    <source>
        <dbReference type="ARBA" id="ARBA00007599"/>
    </source>
</evidence>
<evidence type="ECO:0000256" key="4">
    <source>
        <dbReference type="ARBA" id="ARBA00022490"/>
    </source>
</evidence>
<dbReference type="EMBL" id="VSSQ01056595">
    <property type="protein sequence ID" value="MPN10444.1"/>
    <property type="molecule type" value="Genomic_DNA"/>
</dbReference>
<evidence type="ECO:0000256" key="5">
    <source>
        <dbReference type="ARBA" id="ARBA00022694"/>
    </source>
</evidence>
<keyword evidence="6" id="KW-0479">Metal-binding</keyword>